<evidence type="ECO:0000256" key="1">
    <source>
        <dbReference type="SAM" id="MobiDB-lite"/>
    </source>
</evidence>
<dbReference type="Proteomes" id="UP000828390">
    <property type="component" value="Unassembled WGS sequence"/>
</dbReference>
<dbReference type="EMBL" id="JAIWYP010000005">
    <property type="protein sequence ID" value="KAH3819872.1"/>
    <property type="molecule type" value="Genomic_DNA"/>
</dbReference>
<evidence type="ECO:0000313" key="2">
    <source>
        <dbReference type="EMBL" id="KAH3819872.1"/>
    </source>
</evidence>
<sequence>MQMIANTQNNTISTSQTTKTTSATTDETSSFSCIGQVLKSQGVPKGARMLIIDSWTQSTKKQYDGYIR</sequence>
<dbReference type="AlphaFoldDB" id="A0A9D4GTX0"/>
<gene>
    <name evidence="2" type="ORF">DPMN_121614</name>
</gene>
<reference evidence="2" key="1">
    <citation type="journal article" date="2019" name="bioRxiv">
        <title>The Genome of the Zebra Mussel, Dreissena polymorpha: A Resource for Invasive Species Research.</title>
        <authorList>
            <person name="McCartney M.A."/>
            <person name="Auch B."/>
            <person name="Kono T."/>
            <person name="Mallez S."/>
            <person name="Zhang Y."/>
            <person name="Obille A."/>
            <person name="Becker A."/>
            <person name="Abrahante J.E."/>
            <person name="Garbe J."/>
            <person name="Badalamenti J.P."/>
            <person name="Herman A."/>
            <person name="Mangelson H."/>
            <person name="Liachko I."/>
            <person name="Sullivan S."/>
            <person name="Sone E.D."/>
            <person name="Koren S."/>
            <person name="Silverstein K.A.T."/>
            <person name="Beckman K.B."/>
            <person name="Gohl D.M."/>
        </authorList>
    </citation>
    <scope>NUCLEOTIDE SEQUENCE</scope>
    <source>
        <strain evidence="2">Duluth1</strain>
        <tissue evidence="2">Whole animal</tissue>
    </source>
</reference>
<organism evidence="2 3">
    <name type="scientific">Dreissena polymorpha</name>
    <name type="common">Zebra mussel</name>
    <name type="synonym">Mytilus polymorpha</name>
    <dbReference type="NCBI Taxonomy" id="45954"/>
    <lineage>
        <taxon>Eukaryota</taxon>
        <taxon>Metazoa</taxon>
        <taxon>Spiralia</taxon>
        <taxon>Lophotrochozoa</taxon>
        <taxon>Mollusca</taxon>
        <taxon>Bivalvia</taxon>
        <taxon>Autobranchia</taxon>
        <taxon>Heteroconchia</taxon>
        <taxon>Euheterodonta</taxon>
        <taxon>Imparidentia</taxon>
        <taxon>Neoheterodontei</taxon>
        <taxon>Myida</taxon>
        <taxon>Dreissenoidea</taxon>
        <taxon>Dreissenidae</taxon>
        <taxon>Dreissena</taxon>
    </lineage>
</organism>
<feature type="compositionally biased region" description="Low complexity" evidence="1">
    <location>
        <begin position="11"/>
        <end position="25"/>
    </location>
</feature>
<keyword evidence="3" id="KW-1185">Reference proteome</keyword>
<feature type="compositionally biased region" description="Polar residues" evidence="1">
    <location>
        <begin position="1"/>
        <end position="10"/>
    </location>
</feature>
<reference evidence="2" key="2">
    <citation type="submission" date="2020-11" db="EMBL/GenBank/DDBJ databases">
        <authorList>
            <person name="McCartney M.A."/>
            <person name="Auch B."/>
            <person name="Kono T."/>
            <person name="Mallez S."/>
            <person name="Becker A."/>
            <person name="Gohl D.M."/>
            <person name="Silverstein K.A.T."/>
            <person name="Koren S."/>
            <person name="Bechman K.B."/>
            <person name="Herman A."/>
            <person name="Abrahante J.E."/>
            <person name="Garbe J."/>
        </authorList>
    </citation>
    <scope>NUCLEOTIDE SEQUENCE</scope>
    <source>
        <strain evidence="2">Duluth1</strain>
        <tissue evidence="2">Whole animal</tissue>
    </source>
</reference>
<evidence type="ECO:0000313" key="3">
    <source>
        <dbReference type="Proteomes" id="UP000828390"/>
    </source>
</evidence>
<name>A0A9D4GTX0_DREPO</name>
<proteinExistence type="predicted"/>
<protein>
    <submittedName>
        <fullName evidence="2">Uncharacterized protein</fullName>
    </submittedName>
</protein>
<accession>A0A9D4GTX0</accession>
<feature type="region of interest" description="Disordered" evidence="1">
    <location>
        <begin position="1"/>
        <end position="25"/>
    </location>
</feature>
<comment type="caution">
    <text evidence="2">The sequence shown here is derived from an EMBL/GenBank/DDBJ whole genome shotgun (WGS) entry which is preliminary data.</text>
</comment>